<dbReference type="PROSITE" id="PS51379">
    <property type="entry name" value="4FE4S_FER_2"/>
    <property type="match status" value="1"/>
</dbReference>
<dbReference type="InterPro" id="IPR017900">
    <property type="entry name" value="4Fe4S_Fe_S_CS"/>
</dbReference>
<dbReference type="GO" id="GO:0051539">
    <property type="term" value="F:4 iron, 4 sulfur cluster binding"/>
    <property type="evidence" value="ECO:0007669"/>
    <property type="project" value="UniProtKB-KW"/>
</dbReference>
<evidence type="ECO:0000313" key="9">
    <source>
        <dbReference type="EMBL" id="PWR00544.1"/>
    </source>
</evidence>
<dbReference type="Pfam" id="PF12801">
    <property type="entry name" value="Fer4_5"/>
    <property type="match status" value="1"/>
</dbReference>
<evidence type="ECO:0000259" key="8">
    <source>
        <dbReference type="PROSITE" id="PS51379"/>
    </source>
</evidence>
<dbReference type="PROSITE" id="PS00198">
    <property type="entry name" value="4FE4S_FER_1"/>
    <property type="match status" value="1"/>
</dbReference>
<keyword evidence="3" id="KW-0479">Metal-binding</keyword>
<dbReference type="PANTHER" id="PTHR30176:SF3">
    <property type="entry name" value="FERREDOXIN-TYPE PROTEIN NAPH"/>
    <property type="match status" value="1"/>
</dbReference>
<feature type="transmembrane region" description="Helical" evidence="7">
    <location>
        <begin position="153"/>
        <end position="171"/>
    </location>
</feature>
<evidence type="ECO:0000256" key="1">
    <source>
        <dbReference type="ARBA" id="ARBA00022448"/>
    </source>
</evidence>
<keyword evidence="2" id="KW-0004">4Fe-4S</keyword>
<dbReference type="OrthoDB" id="9811700at2"/>
<dbReference type="Pfam" id="PF13746">
    <property type="entry name" value="Fer4_18"/>
    <property type="match status" value="1"/>
</dbReference>
<proteinExistence type="predicted"/>
<feature type="transmembrane region" description="Helical" evidence="7">
    <location>
        <begin position="336"/>
        <end position="354"/>
    </location>
</feature>
<organism evidence="9 10">
    <name type="scientific">Leucothrix pacifica</name>
    <dbReference type="NCBI Taxonomy" id="1247513"/>
    <lineage>
        <taxon>Bacteria</taxon>
        <taxon>Pseudomonadati</taxon>
        <taxon>Pseudomonadota</taxon>
        <taxon>Gammaproteobacteria</taxon>
        <taxon>Thiotrichales</taxon>
        <taxon>Thiotrichaceae</taxon>
        <taxon>Leucothrix</taxon>
    </lineage>
</organism>
<dbReference type="InterPro" id="IPR032879">
    <property type="entry name" value="FixG_C"/>
</dbReference>
<dbReference type="PANTHER" id="PTHR30176">
    <property type="entry name" value="FERREDOXIN-TYPE PROTEIN NAPH"/>
    <property type="match status" value="1"/>
</dbReference>
<dbReference type="InterPro" id="IPR013783">
    <property type="entry name" value="Ig-like_fold"/>
</dbReference>
<dbReference type="SUPFAM" id="SSF54862">
    <property type="entry name" value="4Fe-4S ferredoxins"/>
    <property type="match status" value="1"/>
</dbReference>
<dbReference type="RefSeq" id="WP_109835915.1">
    <property type="nucleotide sequence ID" value="NZ_QGKM01000003.1"/>
</dbReference>
<dbReference type="Gene3D" id="1.10.1060.10">
    <property type="entry name" value="Alpha-helical ferredoxin"/>
    <property type="match status" value="1"/>
</dbReference>
<evidence type="ECO:0000256" key="3">
    <source>
        <dbReference type="ARBA" id="ARBA00022723"/>
    </source>
</evidence>
<feature type="transmembrane region" description="Helical" evidence="7">
    <location>
        <begin position="78"/>
        <end position="109"/>
    </location>
</feature>
<keyword evidence="6" id="KW-0411">Iron-sulfur</keyword>
<feature type="transmembrane region" description="Helical" evidence="7">
    <location>
        <begin position="27"/>
        <end position="45"/>
    </location>
</feature>
<dbReference type="Gene3D" id="2.60.40.10">
    <property type="entry name" value="Immunoglobulins"/>
    <property type="match status" value="1"/>
</dbReference>
<dbReference type="AlphaFoldDB" id="A0A317CSN4"/>
<feature type="domain" description="4Fe-4S ferredoxin-type" evidence="8">
    <location>
        <begin position="258"/>
        <end position="286"/>
    </location>
</feature>
<dbReference type="InterPro" id="IPR014116">
    <property type="entry name" value="Cyt_c_oxidase_cbb3_FixG"/>
</dbReference>
<comment type="caution">
    <text evidence="9">The sequence shown here is derived from an EMBL/GenBank/DDBJ whole genome shotgun (WGS) entry which is preliminary data.</text>
</comment>
<evidence type="ECO:0000313" key="10">
    <source>
        <dbReference type="Proteomes" id="UP000245539"/>
    </source>
</evidence>
<evidence type="ECO:0000256" key="5">
    <source>
        <dbReference type="ARBA" id="ARBA00023004"/>
    </source>
</evidence>
<keyword evidence="10" id="KW-1185">Reference proteome</keyword>
<keyword evidence="7" id="KW-1133">Transmembrane helix</keyword>
<dbReference type="GO" id="GO:0005886">
    <property type="term" value="C:plasma membrane"/>
    <property type="evidence" value="ECO:0007669"/>
    <property type="project" value="TreeGrafter"/>
</dbReference>
<evidence type="ECO:0000256" key="2">
    <source>
        <dbReference type="ARBA" id="ARBA00022485"/>
    </source>
</evidence>
<reference evidence="9 10" key="1">
    <citation type="submission" date="2018-05" db="EMBL/GenBank/DDBJ databases">
        <title>Leucothrix arctica sp. nov., isolated from Arctic seawater.</title>
        <authorList>
            <person name="Choi A."/>
            <person name="Baek K."/>
        </authorList>
    </citation>
    <scope>NUCLEOTIDE SEQUENCE [LARGE SCALE GENOMIC DNA]</scope>
    <source>
        <strain evidence="9 10">JCM 18388</strain>
    </source>
</reference>
<keyword evidence="1" id="KW-0813">Transport</keyword>
<gene>
    <name evidence="9" type="primary">ccoG</name>
    <name evidence="9" type="ORF">DKW60_01255</name>
</gene>
<dbReference type="EMBL" id="QGKM01000003">
    <property type="protein sequence ID" value="PWR00544.1"/>
    <property type="molecule type" value="Genomic_DNA"/>
</dbReference>
<feature type="transmembrane region" description="Helical" evidence="7">
    <location>
        <begin position="187"/>
        <end position="207"/>
    </location>
</feature>
<keyword evidence="7" id="KW-0812">Transmembrane</keyword>
<keyword evidence="4" id="KW-0249">Electron transport</keyword>
<accession>A0A317CSN4</accession>
<sequence>MNEAPLQFVEYQKIIEPRSVKGRFRNIKTIILVLAYLVYFLLPWLPWSREVGPNQTIVFDLATHKYYLFNLVFHPQDILTLAALLFLAAVFLFFITTIAGRIFCGFFCFQTLWTDAFRLIEQKIQGTRVTRLRLKKQPWSSKEKLLKVGSTHALWLLLAFWSGLTFTLYWAEARTLIVEFFTGQAPFAAYLTTLIITVTTYLAAGVIKDAVCVHICPYSRFQSAMFDENTAIVSYDERRGEAEAGRAKPVKAMKSLQQRHEAGIGDCVDCNYCVQVCPMGIDIRDGLQIACIHCGLCVDACDTIMDKQGWPRGLIRYTSENALEGKKTSRFGVRTVGYGLATLAAAAVLIWSVVATQNLTVDVSQVRNPLFVVLSDGSVQNSYRFKFYNKTMKPADFNLTVEGIPEATVDIGKLENVHLEAGRGLRMFIRVRQAPSVNGAEKNRAIRFKLTPISGEFESPVYVDSQFIIP</sequence>
<dbReference type="InterPro" id="IPR017896">
    <property type="entry name" value="4Fe4S_Fe-S-bd"/>
</dbReference>
<name>A0A317CSN4_9GAMM</name>
<evidence type="ECO:0000256" key="7">
    <source>
        <dbReference type="SAM" id="Phobius"/>
    </source>
</evidence>
<dbReference type="Proteomes" id="UP000245539">
    <property type="component" value="Unassembled WGS sequence"/>
</dbReference>
<dbReference type="GO" id="GO:0046872">
    <property type="term" value="F:metal ion binding"/>
    <property type="evidence" value="ECO:0007669"/>
    <property type="project" value="UniProtKB-KW"/>
</dbReference>
<keyword evidence="7" id="KW-0472">Membrane</keyword>
<protein>
    <submittedName>
        <fullName evidence="9">Cytochrome c oxidase accessory protein CcoG</fullName>
    </submittedName>
</protein>
<dbReference type="InterPro" id="IPR051684">
    <property type="entry name" value="Electron_Trans/Redox"/>
</dbReference>
<evidence type="ECO:0000256" key="6">
    <source>
        <dbReference type="ARBA" id="ARBA00023014"/>
    </source>
</evidence>
<keyword evidence="5" id="KW-0408">Iron</keyword>
<dbReference type="Pfam" id="PF11614">
    <property type="entry name" value="FixG_C"/>
    <property type="match status" value="1"/>
</dbReference>
<dbReference type="InterPro" id="IPR009051">
    <property type="entry name" value="Helical_ferredxn"/>
</dbReference>
<evidence type="ECO:0000256" key="4">
    <source>
        <dbReference type="ARBA" id="ARBA00022982"/>
    </source>
</evidence>
<dbReference type="NCBIfam" id="TIGR02745">
    <property type="entry name" value="ccoG_rdxA_fixG"/>
    <property type="match status" value="1"/>
</dbReference>